<sequence length="323" mass="35295">MRHALSLIATIVGLLCIGAPAHSQESDVRTEVAQAQKRASTGPNAAVPMPLDARLVTFNFDRDYDYPVLMRPFTMVHLEFAPGEILKGYYASDTSASRWTFKPARTKRDLFVMSKGDNLLNTATIITNLRTYQVTFVSASKGSYYKRVNWAGDADQDLAAAGFDTFGGNGPMPSRTNGPMGGSEWDAPAPSPSRTSPSARADQGSRPADIVDISKANFDYRIDGSAPFKPAMVFDDGKFTWIQLPADVQEIPAIFALGADGTAELVNFTVRRNYFVVQRLFPDGALLKLRKDEVRIFNRRGKACGLFGCGVSGVKNLNNATYQ</sequence>
<evidence type="ECO:0008006" key="7">
    <source>
        <dbReference type="Google" id="ProtNLM"/>
    </source>
</evidence>
<feature type="compositionally biased region" description="Low complexity" evidence="3">
    <location>
        <begin position="192"/>
        <end position="201"/>
    </location>
</feature>
<dbReference type="Pfam" id="PF03524">
    <property type="entry name" value="CagX"/>
    <property type="match status" value="1"/>
</dbReference>
<dbReference type="Gene3D" id="2.60.40.2500">
    <property type="match status" value="1"/>
</dbReference>
<evidence type="ECO:0000313" key="5">
    <source>
        <dbReference type="EMBL" id="CAB3671233.1"/>
    </source>
</evidence>
<dbReference type="CDD" id="cd06911">
    <property type="entry name" value="VirB9_CagX_TrbG"/>
    <property type="match status" value="1"/>
</dbReference>
<feature type="region of interest" description="Disordered" evidence="3">
    <location>
        <begin position="165"/>
        <end position="206"/>
    </location>
</feature>
<dbReference type="InterPro" id="IPR010258">
    <property type="entry name" value="Conjugal_tfr_TrbG/VirB9/CagX"/>
</dbReference>
<name>A0ABM8KT73_9BURK</name>
<protein>
    <recommendedName>
        <fullName evidence="7">Type IV secretion system protein virB9</fullName>
    </recommendedName>
</protein>
<proteinExistence type="inferred from homology"/>
<accession>A0ABM8KT73</accession>
<comment type="caution">
    <text evidence="5">The sequence shown here is derived from an EMBL/GenBank/DDBJ whole genome shotgun (WGS) entry which is preliminary data.</text>
</comment>
<evidence type="ECO:0000256" key="1">
    <source>
        <dbReference type="ARBA" id="ARBA00006135"/>
    </source>
</evidence>
<evidence type="ECO:0000313" key="6">
    <source>
        <dbReference type="Proteomes" id="UP000494116"/>
    </source>
</evidence>
<dbReference type="EMBL" id="CADIJS010000001">
    <property type="protein sequence ID" value="CAB3671233.1"/>
    <property type="molecule type" value="Genomic_DNA"/>
</dbReference>
<keyword evidence="6" id="KW-1185">Reference proteome</keyword>
<comment type="similarity">
    <text evidence="1">Belongs to the TrbG/VirB9 family.</text>
</comment>
<evidence type="ECO:0000256" key="3">
    <source>
        <dbReference type="SAM" id="MobiDB-lite"/>
    </source>
</evidence>
<feature type="signal peptide" evidence="4">
    <location>
        <begin position="1"/>
        <end position="23"/>
    </location>
</feature>
<dbReference type="RefSeq" id="WP_006216155.1">
    <property type="nucleotide sequence ID" value="NZ_CADIJS010000001.1"/>
</dbReference>
<feature type="chain" id="PRO_5045119943" description="Type IV secretion system protein virB9" evidence="4">
    <location>
        <begin position="24"/>
        <end position="323"/>
    </location>
</feature>
<evidence type="ECO:0000256" key="2">
    <source>
        <dbReference type="ARBA" id="ARBA00022729"/>
    </source>
</evidence>
<evidence type="ECO:0000256" key="4">
    <source>
        <dbReference type="SAM" id="SignalP"/>
    </source>
</evidence>
<dbReference type="Proteomes" id="UP000494116">
    <property type="component" value="Unassembled WGS sequence"/>
</dbReference>
<dbReference type="InterPro" id="IPR038161">
    <property type="entry name" value="VirB9/CagX/TrbG_C_sf"/>
</dbReference>
<gene>
    <name evidence="5" type="ORF">LMG1873_01128</name>
</gene>
<dbReference type="InterPro" id="IPR033645">
    <property type="entry name" value="VirB9/CagX/TrbG_C"/>
</dbReference>
<reference evidence="5 6" key="1">
    <citation type="submission" date="2020-04" db="EMBL/GenBank/DDBJ databases">
        <authorList>
            <person name="De Canck E."/>
        </authorList>
    </citation>
    <scope>NUCLEOTIDE SEQUENCE [LARGE SCALE GENOMIC DNA]</scope>
    <source>
        <strain evidence="5 6">LMG 1873</strain>
    </source>
</reference>
<keyword evidence="2 4" id="KW-0732">Signal</keyword>
<organism evidence="5 6">
    <name type="scientific">Achromobacter piechaudii</name>
    <dbReference type="NCBI Taxonomy" id="72556"/>
    <lineage>
        <taxon>Bacteria</taxon>
        <taxon>Pseudomonadati</taxon>
        <taxon>Pseudomonadota</taxon>
        <taxon>Betaproteobacteria</taxon>
        <taxon>Burkholderiales</taxon>
        <taxon>Alcaligenaceae</taxon>
        <taxon>Achromobacter</taxon>
    </lineage>
</organism>